<dbReference type="Gene3D" id="3.40.50.300">
    <property type="entry name" value="P-loop containing nucleotide triphosphate hydrolases"/>
    <property type="match status" value="2"/>
</dbReference>
<comment type="similarity">
    <text evidence="13">Belongs to the helicase family. PIF1 subfamily.</text>
</comment>
<dbReference type="FunFam" id="3.40.50.300:FF:003367">
    <property type="entry name" value="ATP-dependent DNA helicase PIF1"/>
    <property type="match status" value="1"/>
</dbReference>
<evidence type="ECO:0000313" key="16">
    <source>
        <dbReference type="Proteomes" id="UP000189704"/>
    </source>
</evidence>
<dbReference type="GO" id="GO:0005524">
    <property type="term" value="F:ATP binding"/>
    <property type="evidence" value="ECO:0007669"/>
    <property type="project" value="UniProtKB-UniRule"/>
</dbReference>
<dbReference type="Pfam" id="PF21530">
    <property type="entry name" value="Pif1_2B_dom"/>
    <property type="match status" value="1"/>
</dbReference>
<dbReference type="GeneID" id="103275731"/>
<evidence type="ECO:0000256" key="13">
    <source>
        <dbReference type="HAMAP-Rule" id="MF_03176"/>
    </source>
</evidence>
<dbReference type="InterPro" id="IPR049163">
    <property type="entry name" value="Pif1-like_2B_dom"/>
</dbReference>
<comment type="catalytic activity">
    <reaction evidence="13">
        <text>ATP + H2O = ADP + phosphate + H(+)</text>
        <dbReference type="Rhea" id="RHEA:13065"/>
        <dbReference type="ChEBI" id="CHEBI:15377"/>
        <dbReference type="ChEBI" id="CHEBI:15378"/>
        <dbReference type="ChEBI" id="CHEBI:30616"/>
        <dbReference type="ChEBI" id="CHEBI:43474"/>
        <dbReference type="ChEBI" id="CHEBI:456216"/>
        <dbReference type="EC" id="5.6.2.3"/>
    </reaction>
</comment>
<evidence type="ECO:0000256" key="8">
    <source>
        <dbReference type="ARBA" id="ARBA00023172"/>
    </source>
</evidence>
<keyword evidence="2 13" id="KW-0227">DNA damage</keyword>
<dbReference type="PANTHER" id="PTHR47642:SF7">
    <property type="entry name" value="ATP-DEPENDENT DNA HELICASE PIF1"/>
    <property type="match status" value="1"/>
</dbReference>
<dbReference type="CDD" id="cd18037">
    <property type="entry name" value="DEXSc_Pif1_like"/>
    <property type="match status" value="1"/>
</dbReference>
<evidence type="ECO:0000256" key="7">
    <source>
        <dbReference type="ARBA" id="ARBA00023128"/>
    </source>
</evidence>
<evidence type="ECO:0000259" key="14">
    <source>
        <dbReference type="Pfam" id="PF05970"/>
    </source>
</evidence>
<dbReference type="CDD" id="cd18809">
    <property type="entry name" value="SF1_C_RecD"/>
    <property type="match status" value="1"/>
</dbReference>
<dbReference type="Proteomes" id="UP000189704">
    <property type="component" value="Unplaced"/>
</dbReference>
<evidence type="ECO:0000256" key="6">
    <source>
        <dbReference type="ARBA" id="ARBA00023125"/>
    </source>
</evidence>
<dbReference type="GO" id="GO:0005739">
    <property type="term" value="C:mitochondrion"/>
    <property type="evidence" value="ECO:0007669"/>
    <property type="project" value="UniProtKB-SubCell"/>
</dbReference>
<dbReference type="CTD" id="80119"/>
<feature type="domain" description="DNA helicase Pif1-like 2B" evidence="15">
    <location>
        <begin position="297"/>
        <end position="343"/>
    </location>
</feature>
<dbReference type="InterPro" id="IPR048293">
    <property type="entry name" value="PIF1_RRM3_pfh1"/>
</dbReference>
<dbReference type="KEGG" id="csyr:103275731"/>
<keyword evidence="16" id="KW-1185">Reference proteome</keyword>
<keyword evidence="1 13" id="KW-0547">Nucleotide-binding</keyword>
<gene>
    <name evidence="13 17" type="primary">PIF1</name>
</gene>
<dbReference type="EC" id="5.6.2.3" evidence="13"/>
<dbReference type="GO" id="GO:0016887">
    <property type="term" value="F:ATP hydrolysis activity"/>
    <property type="evidence" value="ECO:0007669"/>
    <property type="project" value="RHEA"/>
</dbReference>
<keyword evidence="7 13" id="KW-0496">Mitochondrion</keyword>
<dbReference type="GO" id="GO:0051880">
    <property type="term" value="F:G-quadruplex DNA binding"/>
    <property type="evidence" value="ECO:0007669"/>
    <property type="project" value="UniProtKB-UniRule"/>
</dbReference>
<keyword evidence="8 13" id="KW-0233">DNA recombination</keyword>
<feature type="DNA-binding region" evidence="13">
    <location>
        <begin position="416"/>
        <end position="435"/>
    </location>
</feature>
<keyword evidence="3 13" id="KW-0378">Hydrolase</keyword>
<keyword evidence="5 13" id="KW-0067">ATP-binding</keyword>
<dbReference type="GO" id="GO:0006281">
    <property type="term" value="P:DNA repair"/>
    <property type="evidence" value="ECO:0007669"/>
    <property type="project" value="UniProtKB-UniRule"/>
</dbReference>
<dbReference type="PANTHER" id="PTHR47642">
    <property type="entry name" value="ATP-DEPENDENT DNA HELICASE"/>
    <property type="match status" value="1"/>
</dbReference>
<dbReference type="AlphaFoldDB" id="A0A3Q0DHD6"/>
<evidence type="ECO:0000256" key="9">
    <source>
        <dbReference type="ARBA" id="ARBA00023204"/>
    </source>
</evidence>
<dbReference type="InterPro" id="IPR027417">
    <property type="entry name" value="P-loop_NTPase"/>
</dbReference>
<dbReference type="SUPFAM" id="SSF52540">
    <property type="entry name" value="P-loop containing nucleoside triphosphate hydrolases"/>
    <property type="match status" value="2"/>
</dbReference>
<evidence type="ECO:0000256" key="10">
    <source>
        <dbReference type="ARBA" id="ARBA00023235"/>
    </source>
</evidence>
<dbReference type="InterPro" id="IPR051055">
    <property type="entry name" value="PIF1_helicase"/>
</dbReference>
<evidence type="ECO:0000256" key="11">
    <source>
        <dbReference type="ARBA" id="ARBA00023242"/>
    </source>
</evidence>
<evidence type="ECO:0000256" key="4">
    <source>
        <dbReference type="ARBA" id="ARBA00022806"/>
    </source>
</evidence>
<comment type="function">
    <text evidence="13">DNA-dependent ATPase and 5'-3' DNA helicase required for the maintenance of both mitochondrial and nuclear genome stability. Efficiently unwinds G-quadruplex (G4) DNA structures and forked RNA-DNA hybrids. Resolves G4 structures, preventing replication pausing and double-strand breaks (DSBs) at G4 motifs. Involved in the maintenance of telomeric DNA. Inhibits telomere elongation, de novo telomere formation and telomere addition to DSBs via catalytic inhibition of telomerase. Reduces the processivity of telomerase by displacing active telomerase from DNA ends. Releases telomerase by unwinding the short telomerase RNA/telomeric DNA hybrid that is the intermediate in the telomerase reaction. Possesses an intrinsic strand annealing activity.</text>
</comment>
<feature type="binding site" evidence="13">
    <location>
        <begin position="67"/>
        <end position="74"/>
    </location>
    <ligand>
        <name>ATP</name>
        <dbReference type="ChEBI" id="CHEBI:30616"/>
    </ligand>
</feature>
<dbReference type="GO" id="GO:0032211">
    <property type="term" value="P:negative regulation of telomere maintenance via telomerase"/>
    <property type="evidence" value="ECO:0007669"/>
    <property type="project" value="UniProtKB-UniRule"/>
</dbReference>
<evidence type="ECO:0000313" key="17">
    <source>
        <dbReference type="RefSeq" id="XP_021562181.1"/>
    </source>
</evidence>
<keyword evidence="6 13" id="KW-0238">DNA-binding</keyword>
<dbReference type="RefSeq" id="XP_021562181.1">
    <property type="nucleotide sequence ID" value="XM_021706506.1"/>
</dbReference>
<dbReference type="GO" id="GO:0010521">
    <property type="term" value="F:telomerase inhibitor activity"/>
    <property type="evidence" value="ECO:0007669"/>
    <property type="project" value="UniProtKB-UniRule"/>
</dbReference>
<dbReference type="GO" id="GO:0160225">
    <property type="term" value="F:G-quadruplex unwinding activity"/>
    <property type="evidence" value="ECO:0007669"/>
    <property type="project" value="UniProtKB-UniRule"/>
</dbReference>
<feature type="domain" description="DNA helicase Pif1-like DEAD-box helicase" evidence="14">
    <location>
        <begin position="45"/>
        <end position="242"/>
    </location>
</feature>
<dbReference type="GO" id="GO:0043139">
    <property type="term" value="F:5'-3' DNA helicase activity"/>
    <property type="evidence" value="ECO:0007669"/>
    <property type="project" value="UniProtKB-UniRule"/>
</dbReference>
<evidence type="ECO:0000256" key="3">
    <source>
        <dbReference type="ARBA" id="ARBA00022801"/>
    </source>
</evidence>
<keyword evidence="11 13" id="KW-0539">Nucleus</keyword>
<keyword evidence="9 13" id="KW-0234">DNA repair</keyword>
<keyword evidence="4 13" id="KW-0347">Helicase</keyword>
<dbReference type="Pfam" id="PF05970">
    <property type="entry name" value="PIF1"/>
    <property type="match status" value="1"/>
</dbReference>
<dbReference type="InterPro" id="IPR010285">
    <property type="entry name" value="DNA_helicase_pif1-like_DEAD"/>
</dbReference>
<accession>A0A3Q0DHD6</accession>
<dbReference type="GO" id="GO:0000723">
    <property type="term" value="P:telomere maintenance"/>
    <property type="evidence" value="ECO:0007669"/>
    <property type="project" value="InterPro"/>
</dbReference>
<dbReference type="GO" id="GO:0005634">
    <property type="term" value="C:nucleus"/>
    <property type="evidence" value="ECO:0007669"/>
    <property type="project" value="UniProtKB-SubCell"/>
</dbReference>
<protein>
    <recommendedName>
        <fullName evidence="13">ATP-dependent DNA helicase PIF1</fullName>
        <ecNumber evidence="13">5.6.2.3</ecNumber>
    </recommendedName>
    <alternativeName>
        <fullName evidence="13">DNA 5'-3' helicase PIF1</fullName>
    </alternativeName>
    <alternativeName>
        <fullName evidence="13">DNA repair and recombination helicase PIF1</fullName>
    </alternativeName>
</protein>
<dbReference type="OrthoDB" id="272985at2759"/>
<organism evidence="16 17">
    <name type="scientific">Carlito syrichta</name>
    <name type="common">Philippine tarsier</name>
    <name type="synonym">Tarsius syrichta</name>
    <dbReference type="NCBI Taxonomy" id="1868482"/>
    <lineage>
        <taxon>Eukaryota</taxon>
        <taxon>Metazoa</taxon>
        <taxon>Chordata</taxon>
        <taxon>Craniata</taxon>
        <taxon>Vertebrata</taxon>
        <taxon>Euteleostomi</taxon>
        <taxon>Mammalia</taxon>
        <taxon>Eutheria</taxon>
        <taxon>Euarchontoglires</taxon>
        <taxon>Primates</taxon>
        <taxon>Haplorrhini</taxon>
        <taxon>Tarsiiformes</taxon>
        <taxon>Tarsiidae</taxon>
        <taxon>Carlito</taxon>
    </lineage>
</organism>
<name>A0A3Q0DHD6_CARSF</name>
<evidence type="ECO:0000259" key="15">
    <source>
        <dbReference type="Pfam" id="PF21530"/>
    </source>
</evidence>
<sequence>MKRTKSGGFDGVCGWGRGPQTDSELEAARWHLPVKKLSLPLAKPQLSEEQAAVLRVVLKGQSIFFTGSAGTGKSYLLKRILGSLPPTGTVATASTGVAACHIGGTTLHAFAGIGSGQAPLAQCVALAQRPGVRQGWLNCQRLIIDEISMVEAELFDKLEAVARAVRQQNKPFGGIQLIISGDFLQLPPVTKGSQPPQFCFQAKSWKKCVPVILELTEAWRQADPSFISLLQAVRLGRCSEEVARQLRATAAHKVGRDGIVATRLCTHQDDVALTNKRQLRELPGEVHSFEALDSDPELARTLDAQCPVSRLLQLKLGAQVMLVKNLAVSRGLVNGARGMVVGFEAEGRGLPQVRFLCGVTEVIRADRWTVQAAGGQLLSRQQLPLQLAWAMSIHKSQGMSLDCVEISLGRVFASGQAYVALSRARSLQGLRVLDFDPTAVRCDPRVLHFYATLRRDRGLSLESLSEEEETWGQENTDPNL</sequence>
<evidence type="ECO:0000256" key="5">
    <source>
        <dbReference type="ARBA" id="ARBA00022840"/>
    </source>
</evidence>
<evidence type="ECO:0000256" key="2">
    <source>
        <dbReference type="ARBA" id="ARBA00022763"/>
    </source>
</evidence>
<evidence type="ECO:0000256" key="1">
    <source>
        <dbReference type="ARBA" id="ARBA00022741"/>
    </source>
</evidence>
<reference evidence="17" key="1">
    <citation type="submission" date="2025-08" db="UniProtKB">
        <authorList>
            <consortium name="RefSeq"/>
        </authorList>
    </citation>
    <scope>IDENTIFICATION</scope>
</reference>
<dbReference type="STRING" id="1868482.ENSTSYP00000000187"/>
<keyword evidence="10 13" id="KW-0413">Isomerase</keyword>
<dbReference type="GO" id="GO:0006310">
    <property type="term" value="P:DNA recombination"/>
    <property type="evidence" value="ECO:0007669"/>
    <property type="project" value="UniProtKB-UniRule"/>
</dbReference>
<dbReference type="HAMAP" id="MF_03176">
    <property type="entry name" value="PIF1"/>
    <property type="match status" value="1"/>
</dbReference>
<comment type="cofactor">
    <cofactor evidence="13">
        <name>Mg(2+)</name>
        <dbReference type="ChEBI" id="CHEBI:18420"/>
    </cofactor>
</comment>
<evidence type="ECO:0000256" key="12">
    <source>
        <dbReference type="ARBA" id="ARBA00065873"/>
    </source>
</evidence>
<comment type="subunit">
    <text evidence="12 13">Monomer. Interacts with telomerase.</text>
</comment>
<proteinExistence type="inferred from homology"/>
<dbReference type="FunFam" id="3.40.50.300:FF:000805">
    <property type="entry name" value="ATP-dependent DNA helicase PIF1"/>
    <property type="match status" value="1"/>
</dbReference>
<comment type="subcellular location">
    <subcellularLocation>
        <location evidence="13">Nucleus</location>
    </subcellularLocation>
    <subcellularLocation>
        <location evidence="13">Mitochondrion</location>
    </subcellularLocation>
</comment>